<evidence type="ECO:0000313" key="1">
    <source>
        <dbReference type="EMBL" id="RII40488.1"/>
    </source>
</evidence>
<reference evidence="1 2" key="1">
    <citation type="submission" date="2018-08" db="EMBL/GenBank/DDBJ databases">
        <title>Pseudooceanicola sediminis CY03 in the family Rhodobacteracea.</title>
        <authorList>
            <person name="Zhang Y.-J."/>
        </authorList>
    </citation>
    <scope>NUCLEOTIDE SEQUENCE [LARGE SCALE GENOMIC DNA]</scope>
    <source>
        <strain evidence="1 2">CY03</strain>
    </source>
</reference>
<dbReference type="Proteomes" id="UP000265848">
    <property type="component" value="Unassembled WGS sequence"/>
</dbReference>
<protein>
    <submittedName>
        <fullName evidence="1">Uncharacterized protein</fullName>
    </submittedName>
</protein>
<dbReference type="AlphaFoldDB" id="A0A399J4X4"/>
<gene>
    <name evidence="1" type="ORF">DL237_00230</name>
</gene>
<dbReference type="EMBL" id="QWJJ01000001">
    <property type="protein sequence ID" value="RII40488.1"/>
    <property type="molecule type" value="Genomic_DNA"/>
</dbReference>
<evidence type="ECO:0000313" key="2">
    <source>
        <dbReference type="Proteomes" id="UP000265848"/>
    </source>
</evidence>
<sequence length="106" mass="10789">MVLRPFANASSILCKLCMFGEGMVGGPFMKAVTSLIIVLAAGGSGACPQSTWHVAPTFQQRLEQLGAGGPMLASCCKICRKGKACGNSCISASYACHKGPGCACDG</sequence>
<organism evidence="1 2">
    <name type="scientific">Pseudooceanicola sediminis</name>
    <dbReference type="NCBI Taxonomy" id="2211117"/>
    <lineage>
        <taxon>Bacteria</taxon>
        <taxon>Pseudomonadati</taxon>
        <taxon>Pseudomonadota</taxon>
        <taxon>Alphaproteobacteria</taxon>
        <taxon>Rhodobacterales</taxon>
        <taxon>Paracoccaceae</taxon>
        <taxon>Pseudooceanicola</taxon>
    </lineage>
</organism>
<name>A0A399J4X4_9RHOB</name>
<proteinExistence type="predicted"/>
<accession>A0A399J4X4</accession>
<keyword evidence="2" id="KW-1185">Reference proteome</keyword>
<comment type="caution">
    <text evidence="1">The sequence shown here is derived from an EMBL/GenBank/DDBJ whole genome shotgun (WGS) entry which is preliminary data.</text>
</comment>